<reference evidence="3 4" key="1">
    <citation type="submission" date="2019-06" db="EMBL/GenBank/DDBJ databases">
        <title>Genome sequence analysis of &gt;100 Bacillus licheniformis strains suggests intrinsic resistance to this species.</title>
        <authorList>
            <person name="Wels M."/>
            <person name="Siezen R.J."/>
            <person name="Johansen E."/>
            <person name="Stuer-Lauridsen B."/>
            <person name="Bjerre K."/>
            <person name="Nielsen B.K.K."/>
        </authorList>
    </citation>
    <scope>NUCLEOTIDE SEQUENCE [LARGE SCALE GENOMIC DNA]</scope>
    <source>
        <strain evidence="3 4">BAC-16736</strain>
    </source>
</reference>
<keyword evidence="1" id="KW-0472">Membrane</keyword>
<evidence type="ECO:0000313" key="3">
    <source>
        <dbReference type="EMBL" id="TWL34172.1"/>
    </source>
</evidence>
<feature type="transmembrane region" description="Helical" evidence="1">
    <location>
        <begin position="6"/>
        <end position="26"/>
    </location>
</feature>
<dbReference type="EMBL" id="NILC01000001">
    <property type="protein sequence ID" value="TWL34172.1"/>
    <property type="molecule type" value="Genomic_DNA"/>
</dbReference>
<keyword evidence="1" id="KW-0812">Transmembrane</keyword>
<dbReference type="RefSeq" id="WP_003184419.1">
    <property type="nucleotide sequence ID" value="NZ_BEXU01000016.1"/>
</dbReference>
<protein>
    <submittedName>
        <fullName evidence="3">Uncharacterized protein</fullName>
    </submittedName>
</protein>
<dbReference type="EMBL" id="CP065647">
    <property type="protein sequence ID" value="QPR74525.1"/>
    <property type="molecule type" value="Genomic_DNA"/>
</dbReference>
<evidence type="ECO:0000256" key="1">
    <source>
        <dbReference type="SAM" id="Phobius"/>
    </source>
</evidence>
<keyword evidence="1" id="KW-1133">Transmembrane helix</keyword>
<name>A0A1Y0YLA9_BACLI</name>
<dbReference type="Proteomes" id="UP000435910">
    <property type="component" value="Unassembled WGS sequence"/>
</dbReference>
<organism evidence="3 4">
    <name type="scientific">Bacillus licheniformis</name>
    <dbReference type="NCBI Taxonomy" id="1402"/>
    <lineage>
        <taxon>Bacteria</taxon>
        <taxon>Bacillati</taxon>
        <taxon>Bacillota</taxon>
        <taxon>Bacilli</taxon>
        <taxon>Bacillales</taxon>
        <taxon>Bacillaceae</taxon>
        <taxon>Bacillus</taxon>
    </lineage>
</organism>
<evidence type="ECO:0000313" key="2">
    <source>
        <dbReference type="EMBL" id="QPR74525.1"/>
    </source>
</evidence>
<reference evidence="2 5" key="2">
    <citation type="submission" date="2020-12" db="EMBL/GenBank/DDBJ databases">
        <title>FDA dAtabase for Regulatory Grade micrObial Sequences (FDA-ARGOS): Supporting development and validation of Infectious Disease Dx tests.</title>
        <authorList>
            <person name="Nelson B."/>
            <person name="Plummer A."/>
            <person name="Tallon L."/>
            <person name="Sadzewicz L."/>
            <person name="Zhao X."/>
            <person name="Boylan J."/>
            <person name="Ott S."/>
            <person name="Bowen H."/>
            <person name="Vavikolanu K."/>
            <person name="Mehta A."/>
            <person name="Aluvathingal J."/>
            <person name="Nadendla S."/>
            <person name="Myers T."/>
            <person name="Yan Y."/>
            <person name="Sichtig H."/>
        </authorList>
    </citation>
    <scope>NUCLEOTIDE SEQUENCE [LARGE SCALE GENOMIC DNA]</scope>
    <source>
        <strain evidence="2 5">FDAARGOS_923</strain>
    </source>
</reference>
<dbReference type="AlphaFoldDB" id="A0A1Y0YLA9"/>
<proteinExistence type="predicted"/>
<dbReference type="GeneID" id="92860299"/>
<gene>
    <name evidence="3" type="ORF">CHCC16736_1952</name>
    <name evidence="2" type="ORF">I6G80_09860</name>
</gene>
<evidence type="ECO:0000313" key="4">
    <source>
        <dbReference type="Proteomes" id="UP000435910"/>
    </source>
</evidence>
<evidence type="ECO:0000313" key="5">
    <source>
        <dbReference type="Proteomes" id="UP000595038"/>
    </source>
</evidence>
<accession>A0A1Y0YLA9</accession>
<dbReference type="OMA" id="DYFMIAV"/>
<sequence>MLLFFAKFVLFYVFCSVAFALFKVMYYNISKKWVTKTAEGTKLNWALNVFLKHGKKMDSNDCFVMGVLAGWCAIYL</sequence>
<dbReference type="Proteomes" id="UP000595038">
    <property type="component" value="Chromosome"/>
</dbReference>